<organism evidence="4 5">
    <name type="scientific">Biomphalaria pfeifferi</name>
    <name type="common">Bloodfluke planorb</name>
    <name type="synonym">Freshwater snail</name>
    <dbReference type="NCBI Taxonomy" id="112525"/>
    <lineage>
        <taxon>Eukaryota</taxon>
        <taxon>Metazoa</taxon>
        <taxon>Spiralia</taxon>
        <taxon>Lophotrochozoa</taxon>
        <taxon>Mollusca</taxon>
        <taxon>Gastropoda</taxon>
        <taxon>Heterobranchia</taxon>
        <taxon>Euthyneura</taxon>
        <taxon>Panpulmonata</taxon>
        <taxon>Hygrophila</taxon>
        <taxon>Lymnaeoidea</taxon>
        <taxon>Planorbidae</taxon>
        <taxon>Biomphalaria</taxon>
    </lineage>
</organism>
<dbReference type="GO" id="GO:0016712">
    <property type="term" value="F:oxidoreductase activity, acting on paired donors, with incorporation or reduction of molecular oxygen, reduced flavin or flavoprotein as one donor, and incorporation of one atom of oxygen"/>
    <property type="evidence" value="ECO:0007669"/>
    <property type="project" value="TreeGrafter"/>
</dbReference>
<dbReference type="GO" id="GO:0020037">
    <property type="term" value="F:heme binding"/>
    <property type="evidence" value="ECO:0007669"/>
    <property type="project" value="InterPro"/>
</dbReference>
<evidence type="ECO:0000256" key="1">
    <source>
        <dbReference type="ARBA" id="ARBA00010617"/>
    </source>
</evidence>
<dbReference type="InterPro" id="IPR050182">
    <property type="entry name" value="Cytochrome_P450_fam2"/>
</dbReference>
<proteinExistence type="inferred from homology"/>
<dbReference type="AlphaFoldDB" id="A0AAD8FDS1"/>
<dbReference type="GO" id="GO:0006805">
    <property type="term" value="P:xenobiotic metabolic process"/>
    <property type="evidence" value="ECO:0007669"/>
    <property type="project" value="TreeGrafter"/>
</dbReference>
<sequence>MRDFTDEMISEVKNCHDSGNLDNYIVAYIEEMEKEKQSGRHFLDELNLSRNIDNLFIAGTETTSTTIMWCLLYILHYPEVQQKIYKEIAEQIGTDRPPNIADKSNLKYLTAVIMEVQRKASIVPLSLPHLCNKDTTLAGYTIPKGTIVMPNLDAIHSSKEIWILNIFVLKDFWMLKET</sequence>
<dbReference type="InterPro" id="IPR036396">
    <property type="entry name" value="Cyt_P450_sf"/>
</dbReference>
<evidence type="ECO:0000313" key="4">
    <source>
        <dbReference type="EMBL" id="KAK0061232.1"/>
    </source>
</evidence>
<evidence type="ECO:0000313" key="5">
    <source>
        <dbReference type="Proteomes" id="UP001233172"/>
    </source>
</evidence>
<dbReference type="SUPFAM" id="SSF48264">
    <property type="entry name" value="Cytochrome P450"/>
    <property type="match status" value="1"/>
</dbReference>
<reference evidence="4" key="1">
    <citation type="journal article" date="2023" name="PLoS Negl. Trop. Dis.">
        <title>A genome sequence for Biomphalaria pfeifferi, the major vector snail for the human-infecting parasite Schistosoma mansoni.</title>
        <authorList>
            <person name="Bu L."/>
            <person name="Lu L."/>
            <person name="Laidemitt M.R."/>
            <person name="Zhang S.M."/>
            <person name="Mutuku M."/>
            <person name="Mkoji G."/>
            <person name="Steinauer M."/>
            <person name="Loker E.S."/>
        </authorList>
    </citation>
    <scope>NUCLEOTIDE SEQUENCE</scope>
    <source>
        <strain evidence="4">KasaAsao</strain>
    </source>
</reference>
<evidence type="ECO:0000256" key="2">
    <source>
        <dbReference type="ARBA" id="ARBA00022723"/>
    </source>
</evidence>
<dbReference type="InterPro" id="IPR001128">
    <property type="entry name" value="Cyt_P450"/>
</dbReference>
<accession>A0AAD8FDS1</accession>
<dbReference type="PRINTS" id="PR00385">
    <property type="entry name" value="P450"/>
</dbReference>
<dbReference type="EMBL" id="JASAOG010000031">
    <property type="protein sequence ID" value="KAK0061232.1"/>
    <property type="molecule type" value="Genomic_DNA"/>
</dbReference>
<gene>
    <name evidence="4" type="ORF">Bpfe_009393</name>
</gene>
<keyword evidence="5" id="KW-1185">Reference proteome</keyword>
<keyword evidence="3" id="KW-0408">Iron</keyword>
<dbReference type="Gene3D" id="1.10.630.10">
    <property type="entry name" value="Cytochrome P450"/>
    <property type="match status" value="1"/>
</dbReference>
<dbReference type="Proteomes" id="UP001233172">
    <property type="component" value="Unassembled WGS sequence"/>
</dbReference>
<evidence type="ECO:0000256" key="3">
    <source>
        <dbReference type="ARBA" id="ARBA00023004"/>
    </source>
</evidence>
<protein>
    <submittedName>
        <fullName evidence="4">Cytochrome P450 2U1-like isoform X1</fullName>
    </submittedName>
</protein>
<dbReference type="PANTHER" id="PTHR24300:SF375">
    <property type="entry name" value="CYTOCHROME P450 FAMILY"/>
    <property type="match status" value="1"/>
</dbReference>
<reference evidence="4" key="2">
    <citation type="submission" date="2023-04" db="EMBL/GenBank/DDBJ databases">
        <authorList>
            <person name="Bu L."/>
            <person name="Lu L."/>
            <person name="Laidemitt M.R."/>
            <person name="Zhang S.M."/>
            <person name="Mutuku M."/>
            <person name="Mkoji G."/>
            <person name="Steinauer M."/>
            <person name="Loker E.S."/>
        </authorList>
    </citation>
    <scope>NUCLEOTIDE SEQUENCE</scope>
    <source>
        <strain evidence="4">KasaAsao</strain>
        <tissue evidence="4">Whole Snail</tissue>
    </source>
</reference>
<dbReference type="Pfam" id="PF00067">
    <property type="entry name" value="p450"/>
    <property type="match status" value="1"/>
</dbReference>
<comment type="caution">
    <text evidence="4">The sequence shown here is derived from an EMBL/GenBank/DDBJ whole genome shotgun (WGS) entry which is preliminary data.</text>
</comment>
<dbReference type="GO" id="GO:0005737">
    <property type="term" value="C:cytoplasm"/>
    <property type="evidence" value="ECO:0007669"/>
    <property type="project" value="TreeGrafter"/>
</dbReference>
<name>A0AAD8FDS1_BIOPF</name>
<keyword evidence="2" id="KW-0479">Metal-binding</keyword>
<dbReference type="PRINTS" id="PR00463">
    <property type="entry name" value="EP450I"/>
</dbReference>
<dbReference type="GO" id="GO:0006082">
    <property type="term" value="P:organic acid metabolic process"/>
    <property type="evidence" value="ECO:0007669"/>
    <property type="project" value="TreeGrafter"/>
</dbReference>
<dbReference type="InterPro" id="IPR002401">
    <property type="entry name" value="Cyt_P450_E_grp-I"/>
</dbReference>
<dbReference type="PANTHER" id="PTHR24300">
    <property type="entry name" value="CYTOCHROME P450 508A4-RELATED"/>
    <property type="match status" value="1"/>
</dbReference>
<dbReference type="GO" id="GO:0005506">
    <property type="term" value="F:iron ion binding"/>
    <property type="evidence" value="ECO:0007669"/>
    <property type="project" value="InterPro"/>
</dbReference>
<comment type="similarity">
    <text evidence="1">Belongs to the cytochrome P450 family.</text>
</comment>